<organism evidence="3 4">
    <name type="scientific">Lucilia cuprina</name>
    <name type="common">Green bottle fly</name>
    <name type="synonym">Australian sheep blowfly</name>
    <dbReference type="NCBI Taxonomy" id="7375"/>
    <lineage>
        <taxon>Eukaryota</taxon>
        <taxon>Metazoa</taxon>
        <taxon>Ecdysozoa</taxon>
        <taxon>Arthropoda</taxon>
        <taxon>Hexapoda</taxon>
        <taxon>Insecta</taxon>
        <taxon>Pterygota</taxon>
        <taxon>Neoptera</taxon>
        <taxon>Endopterygota</taxon>
        <taxon>Diptera</taxon>
        <taxon>Brachycera</taxon>
        <taxon>Muscomorpha</taxon>
        <taxon>Oestroidea</taxon>
        <taxon>Calliphoridae</taxon>
        <taxon>Luciliinae</taxon>
        <taxon>Lucilia</taxon>
    </lineage>
</organism>
<accession>A0A0L0C4S1</accession>
<evidence type="ECO:0000256" key="2">
    <source>
        <dbReference type="SAM" id="Phobius"/>
    </source>
</evidence>
<evidence type="ECO:0000313" key="3">
    <source>
        <dbReference type="EMBL" id="KNC27236.1"/>
    </source>
</evidence>
<protein>
    <submittedName>
        <fullName evidence="3">Uncharacterized protein</fullName>
    </submittedName>
</protein>
<dbReference type="OrthoDB" id="8192800at2759"/>
<proteinExistence type="predicted"/>
<keyword evidence="2" id="KW-0472">Membrane</keyword>
<feature type="region of interest" description="Disordered" evidence="1">
    <location>
        <begin position="134"/>
        <end position="194"/>
    </location>
</feature>
<evidence type="ECO:0000313" key="4">
    <source>
        <dbReference type="Proteomes" id="UP000037069"/>
    </source>
</evidence>
<dbReference type="EMBL" id="JRES01000926">
    <property type="protein sequence ID" value="KNC27236.1"/>
    <property type="molecule type" value="Genomic_DNA"/>
</dbReference>
<dbReference type="AlphaFoldDB" id="A0A0L0C4S1"/>
<feature type="compositionally biased region" description="Polar residues" evidence="1">
    <location>
        <begin position="88"/>
        <end position="99"/>
    </location>
</feature>
<feature type="compositionally biased region" description="Polar residues" evidence="1">
    <location>
        <begin position="182"/>
        <end position="194"/>
    </location>
</feature>
<gene>
    <name evidence="3" type="ORF">FF38_14074</name>
</gene>
<feature type="compositionally biased region" description="Basic and acidic residues" evidence="1">
    <location>
        <begin position="134"/>
        <end position="164"/>
    </location>
</feature>
<dbReference type="STRING" id="7375.A0A0L0C4S1"/>
<comment type="caution">
    <text evidence="3">The sequence shown here is derived from an EMBL/GenBank/DDBJ whole genome shotgun (WGS) entry which is preliminary data.</text>
</comment>
<sequence>MTFYWWSHWFWITVMSNLIFSLIVVVHTYPSPESILEYNHQQTDNNNKLVTRLYQTSTVTWTTDTPNYGKSTIEEKLKLQQVEEQKTTEPTVNSENPLKQENDAAASNNNEEEEGEYYDYFATEDNLEQMEMELEHKEKDSNSENQEEHAADVKRSAEEDKEQSKTAAATTLDSKAEKKLLENSTPETVLETNNYTNFTDSQHITSTNTTANEQSNAALTNTTTNYNTSDSNATNTTTTISLTATSLSFSNNNVTTTTTQLPQAPATPKIVKAQIGNLDWFNTVAAQLPPAHVTTDVTQDFNDEPHKIPFTLENVNKPEDLRREENEHRSRKSKGLSAEYKVNRYINYSSDSKNLLTRSASTSVNEYESEERSEALSVQRAYFMDVGAISAICFTVFGICCTVGTVGIVLYRRRFLNKPQALSEPDSSVYIDDSTMRVSDNSDEMYSLDNDSFLNSLEAMTIQNYWTDTVKHTKL</sequence>
<name>A0A0L0C4S1_LUCCU</name>
<feature type="region of interest" description="Disordered" evidence="1">
    <location>
        <begin position="82"/>
        <end position="114"/>
    </location>
</feature>
<dbReference type="Proteomes" id="UP000037069">
    <property type="component" value="Unassembled WGS sequence"/>
</dbReference>
<feature type="transmembrane region" description="Helical" evidence="2">
    <location>
        <begin position="9"/>
        <end position="29"/>
    </location>
</feature>
<keyword evidence="2" id="KW-1133">Transmembrane helix</keyword>
<evidence type="ECO:0000256" key="1">
    <source>
        <dbReference type="SAM" id="MobiDB-lite"/>
    </source>
</evidence>
<feature type="transmembrane region" description="Helical" evidence="2">
    <location>
        <begin position="386"/>
        <end position="411"/>
    </location>
</feature>
<reference evidence="3 4" key="1">
    <citation type="journal article" date="2015" name="Nat. Commun.">
        <title>Lucilia cuprina genome unlocks parasitic fly biology to underpin future interventions.</title>
        <authorList>
            <person name="Anstead C.A."/>
            <person name="Korhonen P.K."/>
            <person name="Young N.D."/>
            <person name="Hall R.S."/>
            <person name="Jex A.R."/>
            <person name="Murali S.C."/>
            <person name="Hughes D.S."/>
            <person name="Lee S.F."/>
            <person name="Perry T."/>
            <person name="Stroehlein A.J."/>
            <person name="Ansell B.R."/>
            <person name="Breugelmans B."/>
            <person name="Hofmann A."/>
            <person name="Qu J."/>
            <person name="Dugan S."/>
            <person name="Lee S.L."/>
            <person name="Chao H."/>
            <person name="Dinh H."/>
            <person name="Han Y."/>
            <person name="Doddapaneni H.V."/>
            <person name="Worley K.C."/>
            <person name="Muzny D.M."/>
            <person name="Ioannidis P."/>
            <person name="Waterhouse R.M."/>
            <person name="Zdobnov E.M."/>
            <person name="James P.J."/>
            <person name="Bagnall N.H."/>
            <person name="Kotze A.C."/>
            <person name="Gibbs R.A."/>
            <person name="Richards S."/>
            <person name="Batterham P."/>
            <person name="Gasser R.B."/>
        </authorList>
    </citation>
    <scope>NUCLEOTIDE SEQUENCE [LARGE SCALE GENOMIC DNA]</scope>
    <source>
        <strain evidence="3 4">LS</strain>
        <tissue evidence="3">Full body</tissue>
    </source>
</reference>
<keyword evidence="4" id="KW-1185">Reference proteome</keyword>
<keyword evidence="2" id="KW-0812">Transmembrane</keyword>